<feature type="transmembrane region" description="Helical" evidence="1">
    <location>
        <begin position="60"/>
        <end position="79"/>
    </location>
</feature>
<organism evidence="3 4">
    <name type="scientific">Paraliobacillus quinghaiensis</name>
    <dbReference type="NCBI Taxonomy" id="470815"/>
    <lineage>
        <taxon>Bacteria</taxon>
        <taxon>Bacillati</taxon>
        <taxon>Bacillota</taxon>
        <taxon>Bacilli</taxon>
        <taxon>Bacillales</taxon>
        <taxon>Bacillaceae</taxon>
        <taxon>Paraliobacillus</taxon>
    </lineage>
</organism>
<evidence type="ECO:0000256" key="1">
    <source>
        <dbReference type="SAM" id="Phobius"/>
    </source>
</evidence>
<accession>A0A917TWH3</accession>
<evidence type="ECO:0000313" key="4">
    <source>
        <dbReference type="Proteomes" id="UP000618460"/>
    </source>
</evidence>
<reference evidence="3" key="2">
    <citation type="submission" date="2020-09" db="EMBL/GenBank/DDBJ databases">
        <authorList>
            <person name="Sun Q."/>
            <person name="Zhou Y."/>
        </authorList>
    </citation>
    <scope>NUCLEOTIDE SEQUENCE</scope>
    <source>
        <strain evidence="3">CGMCC 1.6333</strain>
    </source>
</reference>
<dbReference type="OrthoDB" id="2971277at2"/>
<reference evidence="3" key="1">
    <citation type="journal article" date="2014" name="Int. J. Syst. Evol. Microbiol.">
        <title>Complete genome sequence of Corynebacterium casei LMG S-19264T (=DSM 44701T), isolated from a smear-ripened cheese.</title>
        <authorList>
            <consortium name="US DOE Joint Genome Institute (JGI-PGF)"/>
            <person name="Walter F."/>
            <person name="Albersmeier A."/>
            <person name="Kalinowski J."/>
            <person name="Ruckert C."/>
        </authorList>
    </citation>
    <scope>NUCLEOTIDE SEQUENCE</scope>
    <source>
        <strain evidence="3">CGMCC 1.6333</strain>
    </source>
</reference>
<evidence type="ECO:0000259" key="2">
    <source>
        <dbReference type="Pfam" id="PF14285"/>
    </source>
</evidence>
<evidence type="ECO:0000313" key="3">
    <source>
        <dbReference type="EMBL" id="GGM40695.1"/>
    </source>
</evidence>
<dbReference type="AlphaFoldDB" id="A0A917TWH3"/>
<comment type="caution">
    <text evidence="3">The sequence shown here is derived from an EMBL/GenBank/DDBJ whole genome shotgun (WGS) entry which is preliminary data.</text>
</comment>
<protein>
    <recommendedName>
        <fullName evidence="2">DUF4367 domain-containing protein</fullName>
    </recommendedName>
</protein>
<proteinExistence type="predicted"/>
<keyword evidence="1" id="KW-0812">Transmembrane</keyword>
<keyword evidence="1" id="KW-1133">Transmembrane helix</keyword>
<dbReference type="RefSeq" id="WP_117156933.1">
    <property type="nucleotide sequence ID" value="NZ_BMLG01000024.1"/>
</dbReference>
<dbReference type="EMBL" id="BMLG01000024">
    <property type="protein sequence ID" value="GGM40695.1"/>
    <property type="molecule type" value="Genomic_DNA"/>
</dbReference>
<keyword evidence="4" id="KW-1185">Reference proteome</keyword>
<dbReference type="Proteomes" id="UP000618460">
    <property type="component" value="Unassembled WGS sequence"/>
</dbReference>
<keyword evidence="1" id="KW-0472">Membrane</keyword>
<dbReference type="Pfam" id="PF14285">
    <property type="entry name" value="DUF4367"/>
    <property type="match status" value="1"/>
</dbReference>
<gene>
    <name evidence="3" type="ORF">GCM10011351_28600</name>
</gene>
<sequence length="264" mass="29823">MNQSNEKQIWNDHFLQESVKKNYNEAPDGPVSKEAVWQRINSELTEDSSRKHSRFINTKVLSVACVFLILVISSMFFQLKGGEAFGWFTDYFIRDQGKSTQIINQLSDKEITTDNLPPLPNRDDLEVKELIPIEEKMSLTEANATVSFTLLNPTVVPEGYTLKDVTVITFADYPKEKAFLTYEGAESEFTIHQEPIVGEQYSSNITVNNKHAIVETININGSDATYLGFSNGKAELIWLRMRTLITIKGELSLSDMKKVAASLN</sequence>
<name>A0A917TWH3_9BACI</name>
<feature type="domain" description="DUF4367" evidence="2">
    <location>
        <begin position="152"/>
        <end position="263"/>
    </location>
</feature>
<dbReference type="InterPro" id="IPR025377">
    <property type="entry name" value="DUF4367"/>
</dbReference>